<dbReference type="PROSITE" id="PS51206">
    <property type="entry name" value="SF3_HELICASE_1"/>
    <property type="match status" value="1"/>
</dbReference>
<reference evidence="5" key="1">
    <citation type="submission" date="2019-11" db="EMBL/GenBank/DDBJ databases">
        <authorList>
            <person name="Feng L."/>
        </authorList>
    </citation>
    <scope>NUCLEOTIDE SEQUENCE</scope>
    <source>
        <strain evidence="5">EFaeciumLFYP64</strain>
    </source>
</reference>
<evidence type="ECO:0000313" key="5">
    <source>
        <dbReference type="EMBL" id="VYU53127.1"/>
    </source>
</evidence>
<dbReference type="NCBIfam" id="TIGR01613">
    <property type="entry name" value="primase_Cterm"/>
    <property type="match status" value="1"/>
</dbReference>
<dbReference type="InterPro" id="IPR045455">
    <property type="entry name" value="NrS-1_pol-like_helicase"/>
</dbReference>
<organism evidence="5">
    <name type="scientific">Enterococcus faecium</name>
    <name type="common">Streptococcus faecium</name>
    <dbReference type="NCBI Taxonomy" id="1352"/>
    <lineage>
        <taxon>Bacteria</taxon>
        <taxon>Bacillati</taxon>
        <taxon>Bacillota</taxon>
        <taxon>Bacilli</taxon>
        <taxon>Lactobacillales</taxon>
        <taxon>Enterococcaceae</taxon>
        <taxon>Enterococcus</taxon>
    </lineage>
</organism>
<evidence type="ECO:0000256" key="3">
    <source>
        <dbReference type="ARBA" id="ARBA00022840"/>
    </source>
</evidence>
<keyword evidence="2" id="KW-0378">Hydrolase</keyword>
<keyword evidence="1" id="KW-0547">Nucleotide-binding</keyword>
<dbReference type="SUPFAM" id="SSF52540">
    <property type="entry name" value="P-loop containing nucleoside triphosphate hydrolases"/>
    <property type="match status" value="1"/>
</dbReference>
<dbReference type="InterPro" id="IPR014820">
    <property type="entry name" value="PriCT_1"/>
</dbReference>
<protein>
    <recommendedName>
        <fullName evidence="4">SF3 helicase domain-containing protein</fullName>
    </recommendedName>
</protein>
<keyword evidence="3" id="KW-0067">ATP-binding</keyword>
<dbReference type="PANTHER" id="PTHR35372:SF2">
    <property type="entry name" value="SF3 HELICASE DOMAIN-CONTAINING PROTEIN"/>
    <property type="match status" value="1"/>
</dbReference>
<dbReference type="InterPro" id="IPR051620">
    <property type="entry name" value="ORF904-like_C"/>
</dbReference>
<evidence type="ECO:0000256" key="1">
    <source>
        <dbReference type="ARBA" id="ARBA00022741"/>
    </source>
</evidence>
<feature type="domain" description="SF3 helicase" evidence="4">
    <location>
        <begin position="345"/>
        <end position="499"/>
    </location>
</feature>
<dbReference type="AlphaFoldDB" id="A0A6N3FL31"/>
<dbReference type="InterPro" id="IPR014015">
    <property type="entry name" value="Helicase_SF3_DNA-vir"/>
</dbReference>
<dbReference type="PANTHER" id="PTHR35372">
    <property type="entry name" value="ATP BINDING PROTEIN-RELATED"/>
    <property type="match status" value="1"/>
</dbReference>
<evidence type="ECO:0000256" key="2">
    <source>
        <dbReference type="ARBA" id="ARBA00022801"/>
    </source>
</evidence>
<dbReference type="RefSeq" id="WP_187361934.1">
    <property type="nucleotide sequence ID" value="NZ_CACRTQ010000065.1"/>
</dbReference>
<dbReference type="Gene3D" id="3.40.50.300">
    <property type="entry name" value="P-loop containing nucleotide triphosphate hydrolases"/>
    <property type="match status" value="1"/>
</dbReference>
<gene>
    <name evidence="5" type="ORF">EFLFYP64_02644</name>
</gene>
<dbReference type="GO" id="GO:0016787">
    <property type="term" value="F:hydrolase activity"/>
    <property type="evidence" value="ECO:0007669"/>
    <property type="project" value="UniProtKB-KW"/>
</dbReference>
<accession>A0A6N3FL31</accession>
<evidence type="ECO:0000259" key="4">
    <source>
        <dbReference type="PROSITE" id="PS51206"/>
    </source>
</evidence>
<dbReference type="Pfam" id="PF08708">
    <property type="entry name" value="PriCT_1"/>
    <property type="match status" value="1"/>
</dbReference>
<sequence length="619" mass="70991">MLNFIKLKPGEKVPDQKSLEDFYTNLDKLDNAAILLNKETVVVDFDEYPEIGHKLLEKYPTLAFETKRGIHLYYKRPVQINGHKVLLRNWTKKLTVSGAQVDYKTGNKSTSTIKQNGKLRKMHGSLEMFDDLPTLPLELLPLKLKTALAGMKEGSRNSSLYSHLMAVREMYEIDYDTLTKIAEFINSEVYKEPLPATDIHSLVNSVSEKEIREQLYLDPKDMIVTSEVLAKELEIKFFNGAVFHKESNYWINDRNKLLRLIDKRIKLLPAKWKQLVDLFPVKGELIETYDFPIQFRNNFMLDGGEIIPMATKEFTPYFLDVDYDPDAYDQTVDDFLNFLVSDKKDLRLIVEELLGHILMTAGFPHKVFFLVGSSGANGKSTFLEMLNAFIGDLGLNLALEQFNDQTSVMELEGKLVNVGDDIDAGYMEKSMNFKTLASGNTIMVRPIYSKPYKLKNKATLIFTANEMPTFKDKSGGIARRVVVIPCDNKVKKADPKIDEKLSTDNAKSYLLNIALHAMERINNNGGRLSASETVEKVTEEYFVESDSLLGFIHQIGIDENMIAKGVYEEYLQYCDEAGSKPYSQPKFTQRLKSLGYEKDRRMMLGKRYYYYKKIEKLEE</sequence>
<proteinExistence type="predicted"/>
<dbReference type="GO" id="GO:0005524">
    <property type="term" value="F:ATP binding"/>
    <property type="evidence" value="ECO:0007669"/>
    <property type="project" value="UniProtKB-KW"/>
</dbReference>
<dbReference type="EMBL" id="CACRTQ010000065">
    <property type="protein sequence ID" value="VYU53127.1"/>
    <property type="molecule type" value="Genomic_DNA"/>
</dbReference>
<name>A0A6N3FL31_ENTFC</name>
<dbReference type="InterPro" id="IPR006500">
    <property type="entry name" value="Helicase_put_C_phage/plasmid"/>
</dbReference>
<dbReference type="InterPro" id="IPR027417">
    <property type="entry name" value="P-loop_NTPase"/>
</dbReference>
<dbReference type="Pfam" id="PF19263">
    <property type="entry name" value="DUF5906"/>
    <property type="match status" value="1"/>
</dbReference>